<protein>
    <recommendedName>
        <fullName evidence="3">CdiI immunity protein domain-containing protein</fullName>
    </recommendedName>
</protein>
<keyword evidence="2" id="KW-1185">Reference proteome</keyword>
<name>A0ABY9U0A0_STRVL</name>
<sequence length="214" mass="23691">MTAERQDIWIDFGLSGLTKWFAGPWVNEATPEEIVTGAADWGDGVYAATLVEDALRLLESPLPTRVIELLWRSAIGLPYDPDGVWLDGRAWLRDIVRISVDRIHRDEPSFSPVSPPPSVDGPLKQEILEEIREVTPGVEAAVGVGGAEVMAALEQLVVEVDPDLGFRFFLRVLKAHLVPVTESQYDRYHALGERLGYHELVVDDGTLQSVPDPD</sequence>
<organism evidence="1 2">
    <name type="scientific">Streptomyces violaceus</name>
    <name type="common">Streptomyces venezuelae</name>
    <dbReference type="NCBI Taxonomy" id="1936"/>
    <lineage>
        <taxon>Bacteria</taxon>
        <taxon>Bacillati</taxon>
        <taxon>Actinomycetota</taxon>
        <taxon>Actinomycetes</taxon>
        <taxon>Kitasatosporales</taxon>
        <taxon>Streptomycetaceae</taxon>
        <taxon>Streptomyces</taxon>
    </lineage>
</organism>
<gene>
    <name evidence="1" type="ORF">RI060_01320</name>
</gene>
<evidence type="ECO:0008006" key="3">
    <source>
        <dbReference type="Google" id="ProtNLM"/>
    </source>
</evidence>
<evidence type="ECO:0000313" key="2">
    <source>
        <dbReference type="Proteomes" id="UP001249394"/>
    </source>
</evidence>
<accession>A0ABY9U0A0</accession>
<dbReference type="Proteomes" id="UP001249394">
    <property type="component" value="Chromosome"/>
</dbReference>
<evidence type="ECO:0000313" key="1">
    <source>
        <dbReference type="EMBL" id="WND16075.1"/>
    </source>
</evidence>
<dbReference type="EMBL" id="CP134213">
    <property type="protein sequence ID" value="WND16075.1"/>
    <property type="molecule type" value="Genomic_DNA"/>
</dbReference>
<reference evidence="1 2" key="1">
    <citation type="submission" date="2023-09" db="EMBL/GenBank/DDBJ databases">
        <title>The genome sequence of Streptomyces anthocyanicus.</title>
        <authorList>
            <person name="Mo P."/>
        </authorList>
    </citation>
    <scope>NUCLEOTIDE SEQUENCE [LARGE SCALE GENOMIC DNA]</scope>
    <source>
        <strain evidence="1 2">JCM 4387</strain>
    </source>
</reference>
<proteinExistence type="predicted"/>